<protein>
    <recommendedName>
        <fullName evidence="3">YqaJ viral recombinase domain-containing protein</fullName>
    </recommendedName>
</protein>
<evidence type="ECO:0008006" key="3">
    <source>
        <dbReference type="Google" id="ProtNLM"/>
    </source>
</evidence>
<reference evidence="1 2" key="1">
    <citation type="submission" date="2016-05" db="EMBL/GenBank/DDBJ databases">
        <title>Complete Genome and Methylome Analysis of Psychrotrophic Bacterial Isolates from Antarctic Lake Untersee.</title>
        <authorList>
            <person name="Fomenkov A."/>
            <person name="Akimov V.N."/>
            <person name="Vasilyeva L.V."/>
            <person name="Andersen D."/>
            <person name="Vincze T."/>
            <person name="Roberts R.J."/>
        </authorList>
    </citation>
    <scope>NUCLEOTIDE SEQUENCE [LARGE SCALE GENOMIC DNA]</scope>
    <source>
        <strain evidence="1 2">U14-5</strain>
    </source>
</reference>
<evidence type="ECO:0000313" key="2">
    <source>
        <dbReference type="Proteomes" id="UP000185426"/>
    </source>
</evidence>
<dbReference type="AlphaFoldDB" id="A0A1L6ZJA8"/>
<sequence>MSVINKGGAEKLRAEVLGIDTASKGEKMARSLLDDFNRLHSINRIKEDKDIEMLLVKQRLKEIDMIDSEPTYPKDKVKFNPSGASKTIYDLYLKGMKVEEREERYPYHQRWTRNSTAIHGATQRDLLYMEKVLPDPAFTVERTDEGLPAWEDNVLKWKLIEHDGVDFIINGKMDGILVYKDGTRVGYEFKTKSNSIGQVGYYKMREIIDSHIKQCISYYLLFGIRDYIVMYEGVAKDQWSKGAEAKPDIRTFHLYVTDEMAEEILDKFATVTKHVEEGIEPEDKELSFFSGYKYLMEVKEV</sequence>
<dbReference type="RefSeq" id="WP_075622675.1">
    <property type="nucleotide sequence ID" value="NZ_CP015607.1"/>
</dbReference>
<organism evidence="1 2">
    <name type="scientific">Bacillus safensis</name>
    <dbReference type="NCBI Taxonomy" id="561879"/>
    <lineage>
        <taxon>Bacteria</taxon>
        <taxon>Bacillati</taxon>
        <taxon>Bacillota</taxon>
        <taxon>Bacilli</taxon>
        <taxon>Bacillales</taxon>
        <taxon>Bacillaceae</taxon>
        <taxon>Bacillus</taxon>
    </lineage>
</organism>
<name>A0A1L6ZJA8_BACIA</name>
<dbReference type="EMBL" id="CP015607">
    <property type="protein sequence ID" value="APT46599.1"/>
    <property type="molecule type" value="Genomic_DNA"/>
</dbReference>
<proteinExistence type="predicted"/>
<dbReference type="InterPro" id="IPR011604">
    <property type="entry name" value="PDDEXK-like_dom_sf"/>
</dbReference>
<accession>A0A1L6ZJA8</accession>
<gene>
    <name evidence="1" type="ORF">BSA145_12525</name>
</gene>
<evidence type="ECO:0000313" key="1">
    <source>
        <dbReference type="EMBL" id="APT46599.1"/>
    </source>
</evidence>
<dbReference type="Proteomes" id="UP000185426">
    <property type="component" value="Chromosome"/>
</dbReference>
<dbReference type="Gene3D" id="3.90.320.10">
    <property type="match status" value="1"/>
</dbReference>